<name>A0AAV7SFI6_PLEWA</name>
<dbReference type="Proteomes" id="UP001066276">
    <property type="component" value="Chromosome 4_2"/>
</dbReference>
<evidence type="ECO:0000313" key="2">
    <source>
        <dbReference type="Proteomes" id="UP001066276"/>
    </source>
</evidence>
<reference evidence="1" key="1">
    <citation type="journal article" date="2022" name="bioRxiv">
        <title>Sequencing and chromosome-scale assembly of the giantPleurodeles waltlgenome.</title>
        <authorList>
            <person name="Brown T."/>
            <person name="Elewa A."/>
            <person name="Iarovenko S."/>
            <person name="Subramanian E."/>
            <person name="Araus A.J."/>
            <person name="Petzold A."/>
            <person name="Susuki M."/>
            <person name="Suzuki K.-i.T."/>
            <person name="Hayashi T."/>
            <person name="Toyoda A."/>
            <person name="Oliveira C."/>
            <person name="Osipova E."/>
            <person name="Leigh N.D."/>
            <person name="Simon A."/>
            <person name="Yun M.H."/>
        </authorList>
    </citation>
    <scope>NUCLEOTIDE SEQUENCE</scope>
    <source>
        <strain evidence="1">20211129_DDA</strain>
        <tissue evidence="1">Liver</tissue>
    </source>
</reference>
<organism evidence="1 2">
    <name type="scientific">Pleurodeles waltl</name>
    <name type="common">Iberian ribbed newt</name>
    <dbReference type="NCBI Taxonomy" id="8319"/>
    <lineage>
        <taxon>Eukaryota</taxon>
        <taxon>Metazoa</taxon>
        <taxon>Chordata</taxon>
        <taxon>Craniata</taxon>
        <taxon>Vertebrata</taxon>
        <taxon>Euteleostomi</taxon>
        <taxon>Amphibia</taxon>
        <taxon>Batrachia</taxon>
        <taxon>Caudata</taxon>
        <taxon>Salamandroidea</taxon>
        <taxon>Salamandridae</taxon>
        <taxon>Pleurodelinae</taxon>
        <taxon>Pleurodeles</taxon>
    </lineage>
</organism>
<evidence type="ECO:0000313" key="1">
    <source>
        <dbReference type="EMBL" id="KAJ1162791.1"/>
    </source>
</evidence>
<dbReference type="AlphaFoldDB" id="A0AAV7SFI6"/>
<dbReference type="EMBL" id="JANPWB010000008">
    <property type="protein sequence ID" value="KAJ1162791.1"/>
    <property type="molecule type" value="Genomic_DNA"/>
</dbReference>
<accession>A0AAV7SFI6</accession>
<comment type="caution">
    <text evidence="1">The sequence shown here is derived from an EMBL/GenBank/DDBJ whole genome shotgun (WGS) entry which is preliminary data.</text>
</comment>
<sequence length="119" mass="13020">MPRTLCACSTDRCGRFTAFWLPPLGSGTRLQAPEGPARRCERGARPRPALLVDLSRLRMKVAISMEEGWYVTAPAVRKEEMTGKYTGIGGMIANCKRDSGLPISAAEVAMLSPELHDTR</sequence>
<gene>
    <name evidence="1" type="ORF">NDU88_003256</name>
</gene>
<protein>
    <submittedName>
        <fullName evidence="1">Uncharacterized protein</fullName>
    </submittedName>
</protein>
<proteinExistence type="predicted"/>
<keyword evidence="2" id="KW-1185">Reference proteome</keyword>